<evidence type="ECO:0008006" key="2">
    <source>
        <dbReference type="Google" id="ProtNLM"/>
    </source>
</evidence>
<protein>
    <recommendedName>
        <fullName evidence="2">Helitron helicase-like domain-containing protein</fullName>
    </recommendedName>
</protein>
<organism evidence="1">
    <name type="scientific">Sesamum radiatum</name>
    <name type="common">Black benniseed</name>
    <dbReference type="NCBI Taxonomy" id="300843"/>
    <lineage>
        <taxon>Eukaryota</taxon>
        <taxon>Viridiplantae</taxon>
        <taxon>Streptophyta</taxon>
        <taxon>Embryophyta</taxon>
        <taxon>Tracheophyta</taxon>
        <taxon>Spermatophyta</taxon>
        <taxon>Magnoliopsida</taxon>
        <taxon>eudicotyledons</taxon>
        <taxon>Gunneridae</taxon>
        <taxon>Pentapetalae</taxon>
        <taxon>asterids</taxon>
        <taxon>lamiids</taxon>
        <taxon>Lamiales</taxon>
        <taxon>Pedaliaceae</taxon>
        <taxon>Sesamum</taxon>
    </lineage>
</organism>
<dbReference type="EMBL" id="JACGWJ010000017">
    <property type="protein sequence ID" value="KAL0355901.1"/>
    <property type="molecule type" value="Genomic_DNA"/>
</dbReference>
<sequence>MLYNLPSSENIALPIEHQSSVSNLQLVDESSTNHGVMPPSYCANNYGSSCQNVHMRNDLDLREHQELGKDPSSLDQGECDGDVDSDATGKFTEAWNFGPLNKICCYCKAILWYEERSVKYRNSTLPKFSICCREGKVRLPPLRDAPDFLRGLLDYSGGRRTRKFKENIRSYNLIFPFTSTGGTIDKEINNGGGPYVYLINGQHHHRISSLLPPTGRSASFAQFYIYDTQMR</sequence>
<reference evidence="1" key="2">
    <citation type="journal article" date="2024" name="Plant">
        <title>Genomic evolution and insights into agronomic trait innovations of Sesamum species.</title>
        <authorList>
            <person name="Miao H."/>
            <person name="Wang L."/>
            <person name="Qu L."/>
            <person name="Liu H."/>
            <person name="Sun Y."/>
            <person name="Le M."/>
            <person name="Wang Q."/>
            <person name="Wei S."/>
            <person name="Zheng Y."/>
            <person name="Lin W."/>
            <person name="Duan Y."/>
            <person name="Cao H."/>
            <person name="Xiong S."/>
            <person name="Wang X."/>
            <person name="Wei L."/>
            <person name="Li C."/>
            <person name="Ma Q."/>
            <person name="Ju M."/>
            <person name="Zhao R."/>
            <person name="Li G."/>
            <person name="Mu C."/>
            <person name="Tian Q."/>
            <person name="Mei H."/>
            <person name="Zhang T."/>
            <person name="Gao T."/>
            <person name="Zhang H."/>
        </authorList>
    </citation>
    <scope>NUCLEOTIDE SEQUENCE</scope>
    <source>
        <strain evidence="1">G02</strain>
    </source>
</reference>
<gene>
    <name evidence="1" type="ORF">Sradi_4037000</name>
</gene>
<accession>A0AAW2PMY5</accession>
<comment type="caution">
    <text evidence="1">The sequence shown here is derived from an EMBL/GenBank/DDBJ whole genome shotgun (WGS) entry which is preliminary data.</text>
</comment>
<dbReference type="PANTHER" id="PTHR45786:SF74">
    <property type="entry name" value="ATP-DEPENDENT DNA HELICASE"/>
    <property type="match status" value="1"/>
</dbReference>
<proteinExistence type="predicted"/>
<dbReference type="AlphaFoldDB" id="A0AAW2PMY5"/>
<dbReference type="PANTHER" id="PTHR45786">
    <property type="entry name" value="DNA BINDING PROTEIN-LIKE"/>
    <property type="match status" value="1"/>
</dbReference>
<evidence type="ECO:0000313" key="1">
    <source>
        <dbReference type="EMBL" id="KAL0355901.1"/>
    </source>
</evidence>
<reference evidence="1" key="1">
    <citation type="submission" date="2020-06" db="EMBL/GenBank/DDBJ databases">
        <authorList>
            <person name="Li T."/>
            <person name="Hu X."/>
            <person name="Zhang T."/>
            <person name="Song X."/>
            <person name="Zhang H."/>
            <person name="Dai N."/>
            <person name="Sheng W."/>
            <person name="Hou X."/>
            <person name="Wei L."/>
        </authorList>
    </citation>
    <scope>NUCLEOTIDE SEQUENCE</scope>
    <source>
        <strain evidence="1">G02</strain>
        <tissue evidence="1">Leaf</tissue>
    </source>
</reference>
<name>A0AAW2PMY5_SESRA</name>